<dbReference type="Proteomes" id="UP000017559">
    <property type="component" value="Unassembled WGS sequence"/>
</dbReference>
<organism evidence="3 4">
    <name type="scientific">Moniliophthora roreri (strain MCA 2997)</name>
    <name type="common">Cocoa frosty pod rot fungus</name>
    <name type="synonym">Crinipellis roreri</name>
    <dbReference type="NCBI Taxonomy" id="1381753"/>
    <lineage>
        <taxon>Eukaryota</taxon>
        <taxon>Fungi</taxon>
        <taxon>Dikarya</taxon>
        <taxon>Basidiomycota</taxon>
        <taxon>Agaricomycotina</taxon>
        <taxon>Agaricomycetes</taxon>
        <taxon>Agaricomycetidae</taxon>
        <taxon>Agaricales</taxon>
        <taxon>Marasmiineae</taxon>
        <taxon>Marasmiaceae</taxon>
        <taxon>Moniliophthora</taxon>
    </lineage>
</organism>
<keyword evidence="4" id="KW-1185">Reference proteome</keyword>
<dbReference type="KEGG" id="mrr:Moror_14794"/>
<dbReference type="HOGENOM" id="CLU_012494_13_1_1"/>
<proteinExistence type="predicted"/>
<dbReference type="GO" id="GO:0016787">
    <property type="term" value="F:hydrolase activity"/>
    <property type="evidence" value="ECO:0007669"/>
    <property type="project" value="UniProtKB-KW"/>
</dbReference>
<evidence type="ECO:0000256" key="1">
    <source>
        <dbReference type="ARBA" id="ARBA00022801"/>
    </source>
</evidence>
<evidence type="ECO:0000313" key="3">
    <source>
        <dbReference type="EMBL" id="ESK88361.1"/>
    </source>
</evidence>
<evidence type="ECO:0000259" key="2">
    <source>
        <dbReference type="Pfam" id="PF07859"/>
    </source>
</evidence>
<name>V2X6E2_MONRO</name>
<dbReference type="OrthoDB" id="2152029at2759"/>
<dbReference type="InterPro" id="IPR050300">
    <property type="entry name" value="GDXG_lipolytic_enzyme"/>
</dbReference>
<gene>
    <name evidence="3" type="ORF">Moror_14794</name>
</gene>
<reference evidence="3 4" key="1">
    <citation type="journal article" date="2014" name="BMC Genomics">
        <title>Genome and secretome analysis of the hemibiotrophic fungal pathogen, Moniliophthora roreri, which causes frosty pod rot disease of cacao: mechanisms of the biotrophic and necrotrophic phases.</title>
        <authorList>
            <person name="Meinhardt L.W."/>
            <person name="Costa G.G.L."/>
            <person name="Thomazella D.P.T."/>
            <person name="Teixeira P.J.P.L."/>
            <person name="Carazzolle M.F."/>
            <person name="Schuster S.C."/>
            <person name="Carlson J.E."/>
            <person name="Guiltinan M.J."/>
            <person name="Mieczkowski P."/>
            <person name="Farmer A."/>
            <person name="Ramaraj T."/>
            <person name="Crozier J."/>
            <person name="Davis R.E."/>
            <person name="Shao J."/>
            <person name="Melnick R.L."/>
            <person name="Pereira G.A.G."/>
            <person name="Bailey B.A."/>
        </authorList>
    </citation>
    <scope>NUCLEOTIDE SEQUENCE [LARGE SCALE GENOMIC DNA]</scope>
    <source>
        <strain evidence="3 4">MCA 2997</strain>
    </source>
</reference>
<comment type="caution">
    <text evidence="3">The sequence shown here is derived from an EMBL/GenBank/DDBJ whole genome shotgun (WGS) entry which is preliminary data.</text>
</comment>
<dbReference type="InterPro" id="IPR029058">
    <property type="entry name" value="AB_hydrolase_fold"/>
</dbReference>
<dbReference type="Pfam" id="PF07859">
    <property type="entry name" value="Abhydrolase_3"/>
    <property type="match status" value="1"/>
</dbReference>
<accession>V2X6E2</accession>
<protein>
    <submittedName>
        <fullName evidence="3">Alpha beta hydrolase fold-3 domain containing protein</fullName>
    </submittedName>
</protein>
<keyword evidence="1 3" id="KW-0378">Hydrolase</keyword>
<dbReference type="SUPFAM" id="SSF53474">
    <property type="entry name" value="alpha/beta-Hydrolases"/>
    <property type="match status" value="1"/>
</dbReference>
<dbReference type="Gene3D" id="3.40.50.1820">
    <property type="entry name" value="alpha/beta hydrolase"/>
    <property type="match status" value="1"/>
</dbReference>
<dbReference type="EMBL" id="AWSO01000656">
    <property type="protein sequence ID" value="ESK88361.1"/>
    <property type="molecule type" value="Genomic_DNA"/>
</dbReference>
<dbReference type="STRING" id="1381753.V2X6E2"/>
<dbReference type="PANTHER" id="PTHR48081">
    <property type="entry name" value="AB HYDROLASE SUPERFAMILY PROTEIN C4A8.06C"/>
    <property type="match status" value="1"/>
</dbReference>
<dbReference type="PANTHER" id="PTHR48081:SF8">
    <property type="entry name" value="ALPHA_BETA HYDROLASE FOLD-3 DOMAIN-CONTAINING PROTEIN-RELATED"/>
    <property type="match status" value="1"/>
</dbReference>
<dbReference type="AlphaFoldDB" id="V2X6E2"/>
<feature type="domain" description="Alpha/beta hydrolase fold-3" evidence="2">
    <location>
        <begin position="43"/>
        <end position="258"/>
    </location>
</feature>
<evidence type="ECO:0000313" key="4">
    <source>
        <dbReference type="Proteomes" id="UP000017559"/>
    </source>
</evidence>
<sequence length="288" mass="31601">MEPARDALVKGMAKDIKVKGVRVPGYVWPKGEKLEEGDGVVGLFIHGGGYMMGNGTEKFGELNIARLLNKRSKMKRILSVEYRLCGESCHPAQLLDGLAAYAHLVETLEIDSSRIVILGACAGGNLVMMLSRYLYEEKVLPLPGRLMLFSPVIDMAIDFEITQGMTKPRPNTEIDWLATSHLANVRFIGHHPPELAFSPYLSSNRAPPGSYTGYPPTFVSIGDAESLQQEVEQLVGLMKNDGVEITLDIQKDATHDFLAMDIVPSDSAREQAIQSACEWVDKIAVPST</sequence>
<dbReference type="InterPro" id="IPR013094">
    <property type="entry name" value="AB_hydrolase_3"/>
</dbReference>